<evidence type="ECO:0000259" key="6">
    <source>
        <dbReference type="Pfam" id="PF00294"/>
    </source>
</evidence>
<accession>A0AAV1DB90</accession>
<dbReference type="GO" id="GO:0005524">
    <property type="term" value="F:ATP binding"/>
    <property type="evidence" value="ECO:0007669"/>
    <property type="project" value="UniProtKB-KW"/>
</dbReference>
<keyword evidence="5" id="KW-0067">ATP-binding</keyword>
<dbReference type="AlphaFoldDB" id="A0AAV1DB90"/>
<proteinExistence type="inferred from homology"/>
<dbReference type="Gene3D" id="3.40.1190.20">
    <property type="match status" value="1"/>
</dbReference>
<dbReference type="InterPro" id="IPR011611">
    <property type="entry name" value="PfkB_dom"/>
</dbReference>
<dbReference type="SUPFAM" id="SSF53613">
    <property type="entry name" value="Ribokinase-like"/>
    <property type="match status" value="1"/>
</dbReference>
<name>A0AAV1DB90_OLDCO</name>
<dbReference type="PROSITE" id="PS00583">
    <property type="entry name" value="PFKB_KINASES_1"/>
    <property type="match status" value="1"/>
</dbReference>
<keyword evidence="4" id="KW-0418">Kinase</keyword>
<evidence type="ECO:0000256" key="5">
    <source>
        <dbReference type="ARBA" id="ARBA00022840"/>
    </source>
</evidence>
<sequence length="110" mass="11647">MNDQEQLPVVIGGMVLDIDAIPSVPSNPRTTTPGKVNYALGGVARNVAECMSKLGAKPYMISAVGLDMAGNMLLDQWKSAQLCTEDDAGSVYSGVSSGHQCYNLLELIML</sequence>
<keyword evidence="2" id="KW-0808">Transferase</keyword>
<evidence type="ECO:0000256" key="3">
    <source>
        <dbReference type="ARBA" id="ARBA00022741"/>
    </source>
</evidence>
<keyword evidence="8" id="KW-1185">Reference proteome</keyword>
<gene>
    <name evidence="7" type="ORF">OLC1_LOCUS13403</name>
</gene>
<dbReference type="InterPro" id="IPR050306">
    <property type="entry name" value="PfkB_Carbo_kinase"/>
</dbReference>
<evidence type="ECO:0000256" key="2">
    <source>
        <dbReference type="ARBA" id="ARBA00022679"/>
    </source>
</evidence>
<reference evidence="7" key="1">
    <citation type="submission" date="2023-03" db="EMBL/GenBank/DDBJ databases">
        <authorList>
            <person name="Julca I."/>
        </authorList>
    </citation>
    <scope>NUCLEOTIDE SEQUENCE</scope>
</reference>
<feature type="domain" description="Carbohydrate kinase PfkB" evidence="6">
    <location>
        <begin position="9"/>
        <end position="82"/>
    </location>
</feature>
<dbReference type="GO" id="GO:0016301">
    <property type="term" value="F:kinase activity"/>
    <property type="evidence" value="ECO:0007669"/>
    <property type="project" value="UniProtKB-KW"/>
</dbReference>
<dbReference type="Pfam" id="PF00294">
    <property type="entry name" value="PfkB"/>
    <property type="match status" value="1"/>
</dbReference>
<evidence type="ECO:0000313" key="7">
    <source>
        <dbReference type="EMBL" id="CAI9104481.1"/>
    </source>
</evidence>
<comment type="similarity">
    <text evidence="1">Belongs to the carbohydrate kinase PfkB family.</text>
</comment>
<protein>
    <submittedName>
        <fullName evidence="7">OLC1v1003162C1</fullName>
    </submittedName>
</protein>
<keyword evidence="3" id="KW-0547">Nucleotide-binding</keyword>
<dbReference type="PANTHER" id="PTHR43085">
    <property type="entry name" value="HEXOKINASE FAMILY MEMBER"/>
    <property type="match status" value="1"/>
</dbReference>
<evidence type="ECO:0000256" key="4">
    <source>
        <dbReference type="ARBA" id="ARBA00022777"/>
    </source>
</evidence>
<dbReference type="InterPro" id="IPR029056">
    <property type="entry name" value="Ribokinase-like"/>
</dbReference>
<dbReference type="PANTHER" id="PTHR43085:SF1">
    <property type="entry name" value="PSEUDOURIDINE KINASE-RELATED"/>
    <property type="match status" value="1"/>
</dbReference>
<dbReference type="Proteomes" id="UP001161247">
    <property type="component" value="Chromosome 4"/>
</dbReference>
<evidence type="ECO:0000256" key="1">
    <source>
        <dbReference type="ARBA" id="ARBA00010688"/>
    </source>
</evidence>
<evidence type="ECO:0000313" key="8">
    <source>
        <dbReference type="Proteomes" id="UP001161247"/>
    </source>
</evidence>
<organism evidence="7 8">
    <name type="scientific">Oldenlandia corymbosa var. corymbosa</name>
    <dbReference type="NCBI Taxonomy" id="529605"/>
    <lineage>
        <taxon>Eukaryota</taxon>
        <taxon>Viridiplantae</taxon>
        <taxon>Streptophyta</taxon>
        <taxon>Embryophyta</taxon>
        <taxon>Tracheophyta</taxon>
        <taxon>Spermatophyta</taxon>
        <taxon>Magnoliopsida</taxon>
        <taxon>eudicotyledons</taxon>
        <taxon>Gunneridae</taxon>
        <taxon>Pentapetalae</taxon>
        <taxon>asterids</taxon>
        <taxon>lamiids</taxon>
        <taxon>Gentianales</taxon>
        <taxon>Rubiaceae</taxon>
        <taxon>Rubioideae</taxon>
        <taxon>Spermacoceae</taxon>
        <taxon>Hedyotis-Oldenlandia complex</taxon>
        <taxon>Oldenlandia</taxon>
    </lineage>
</organism>
<dbReference type="InterPro" id="IPR002173">
    <property type="entry name" value="Carboh/pur_kinase_PfkB_CS"/>
</dbReference>
<dbReference type="EMBL" id="OX459121">
    <property type="protein sequence ID" value="CAI9104481.1"/>
    <property type="molecule type" value="Genomic_DNA"/>
</dbReference>